<keyword evidence="5" id="KW-1185">Reference proteome</keyword>
<dbReference type="InterPro" id="IPR010131">
    <property type="entry name" value="MdtP/NodT-like"/>
</dbReference>
<protein>
    <submittedName>
        <fullName evidence="4">TolC family protein</fullName>
    </submittedName>
</protein>
<feature type="coiled-coil region" evidence="2">
    <location>
        <begin position="190"/>
        <end position="217"/>
    </location>
</feature>
<dbReference type="InterPro" id="IPR003423">
    <property type="entry name" value="OMP_efflux"/>
</dbReference>
<reference evidence="4 5" key="1">
    <citation type="submission" date="2023-08" db="EMBL/GenBank/DDBJ databases">
        <title>Whole-genome sequencing of halo(alkali)philic microorganisms from hypersaline lakes.</title>
        <authorList>
            <person name="Sorokin D.Y."/>
            <person name="Abbas B."/>
            <person name="Merkel A.Y."/>
        </authorList>
    </citation>
    <scope>NUCLEOTIDE SEQUENCE [LARGE SCALE GENOMIC DNA]</scope>
    <source>
        <strain evidence="4 5">AB-CW4</strain>
    </source>
</reference>
<dbReference type="Gene3D" id="1.20.1600.10">
    <property type="entry name" value="Outer membrane efflux proteins (OEP)"/>
    <property type="match status" value="1"/>
</dbReference>
<proteinExistence type="inferred from homology"/>
<feature type="chain" id="PRO_5047021746" evidence="3">
    <location>
        <begin position="26"/>
        <end position="430"/>
    </location>
</feature>
<name>A0ABU0W8I0_9GAMM</name>
<evidence type="ECO:0000256" key="3">
    <source>
        <dbReference type="SAM" id="SignalP"/>
    </source>
</evidence>
<comment type="similarity">
    <text evidence="1">Belongs to the outer membrane factor (OMF) (TC 1.B.17) family.</text>
</comment>
<feature type="signal peptide" evidence="3">
    <location>
        <begin position="1"/>
        <end position="25"/>
    </location>
</feature>
<gene>
    <name evidence="4" type="ORF">RBH19_10675</name>
</gene>
<dbReference type="PANTHER" id="PTHR30203">
    <property type="entry name" value="OUTER MEMBRANE CATION EFFLUX PROTEIN"/>
    <property type="match status" value="1"/>
</dbReference>
<evidence type="ECO:0000313" key="4">
    <source>
        <dbReference type="EMBL" id="MDQ2070344.1"/>
    </source>
</evidence>
<organism evidence="4 5">
    <name type="scientific">Natronospira bacteriovora</name>
    <dbReference type="NCBI Taxonomy" id="3069753"/>
    <lineage>
        <taxon>Bacteria</taxon>
        <taxon>Pseudomonadati</taxon>
        <taxon>Pseudomonadota</taxon>
        <taxon>Gammaproteobacteria</taxon>
        <taxon>Natronospirales</taxon>
        <taxon>Natronospiraceae</taxon>
        <taxon>Natronospira</taxon>
    </lineage>
</organism>
<evidence type="ECO:0000313" key="5">
    <source>
        <dbReference type="Proteomes" id="UP001239019"/>
    </source>
</evidence>
<keyword evidence="3" id="KW-0732">Signal</keyword>
<dbReference type="Pfam" id="PF02321">
    <property type="entry name" value="OEP"/>
    <property type="match status" value="2"/>
</dbReference>
<evidence type="ECO:0000256" key="2">
    <source>
        <dbReference type="SAM" id="Coils"/>
    </source>
</evidence>
<dbReference type="SUPFAM" id="SSF56954">
    <property type="entry name" value="Outer membrane efflux proteins (OEP)"/>
    <property type="match status" value="1"/>
</dbReference>
<evidence type="ECO:0000256" key="1">
    <source>
        <dbReference type="ARBA" id="ARBA00007613"/>
    </source>
</evidence>
<sequence>MKVRCLDALVPLVLAVMLLSGSAWATARDDSPEVPDQTLNLSLAERLALARDAGLSELAQRGEAARDSAVAAGALPDPQLNLGLSNLPVDSFDLEDDMMAMLMVGVRQSFPAGQSRQLSREQGELAGRRFDAEYQAREREVKRQLRLAWTGWAYAERQLALAREEAESFEELVNITRSRYRSGLGSQRDLSRASLELAAVEERILSLETDRDMARAELQRWTGRLPADIRPGEGQLPAIASLNRLSERLVDHPLLEAARHQIEVADKGVEIARQGYRPSWMLEASYGYRQAREMDGSRASDSVSMMVGLSLPLFTGDRQDRELSAARADARADHYRRMDRLHEMQGQLEREYARYQRRLELESLFEERLLAEAGQYLELEFSAYRADRGDFRDLIRARVDELDYRLRLLQVQQQLAESRIELNYLAGDES</sequence>
<dbReference type="RefSeq" id="WP_306728844.1">
    <property type="nucleotide sequence ID" value="NZ_JAVDDT010000007.1"/>
</dbReference>
<keyword evidence="2" id="KW-0175">Coiled coil</keyword>
<dbReference type="EMBL" id="JAVDDT010000007">
    <property type="protein sequence ID" value="MDQ2070344.1"/>
    <property type="molecule type" value="Genomic_DNA"/>
</dbReference>
<dbReference type="Proteomes" id="UP001239019">
    <property type="component" value="Unassembled WGS sequence"/>
</dbReference>
<accession>A0ABU0W8I0</accession>
<comment type="caution">
    <text evidence="4">The sequence shown here is derived from an EMBL/GenBank/DDBJ whole genome shotgun (WGS) entry which is preliminary data.</text>
</comment>